<sequence>MSKKTVRIGIGAFLLIIGSLFYLMNMYTPICGDDYLYSFYLTPVAAKSFFEGTSIGFEQKISSFTDVIFSQYNHYFYVNGRTIPHILEQSFAGLWGENCFNLINVFAFLLLNMLVIWISGKRNLTKFGYWVAAVFFIWFLLPCPVDLFLLMSGALNYTWSAVLCLAFLLVYTKVRQMERVNWGVAFLLFLLGVISGWTHESLVIGISGALFIIYCVQYNKRKPKSPEIALVAGFWLGTLLLCLSPAARGRASFDHPSIWETFLLIIGELRAFYVLLFLLVYTFFREKRNNNNHTLRKFFYDNQLYFYVILIELVFSLVIGFRNVRQLFGIELFSVVILIKLISEQTSFNAVWCRSVSIVAASAIVLHMAFVIPCAKRSHAQFQDIVTTYLHSEDGVVSFRYEEFPCWVDSYVWRFGGYADWEAFCISVYYMGDKKPMKALLID</sequence>
<evidence type="ECO:0000313" key="3">
    <source>
        <dbReference type="Proteomes" id="UP000436858"/>
    </source>
</evidence>
<keyword evidence="1" id="KW-0472">Membrane</keyword>
<keyword evidence="1" id="KW-0812">Transmembrane</keyword>
<keyword evidence="1" id="KW-1133">Transmembrane helix</keyword>
<reference evidence="2 3" key="1">
    <citation type="journal article" date="2019" name="Nat. Med.">
        <title>A library of human gut bacterial isolates paired with longitudinal multiomics data enables mechanistic microbiome research.</title>
        <authorList>
            <person name="Poyet M."/>
            <person name="Groussin M."/>
            <person name="Gibbons S.M."/>
            <person name="Avila-Pacheco J."/>
            <person name="Jiang X."/>
            <person name="Kearney S.M."/>
            <person name="Perrotta A.R."/>
            <person name="Berdy B."/>
            <person name="Zhao S."/>
            <person name="Lieberman T.D."/>
            <person name="Swanson P.K."/>
            <person name="Smith M."/>
            <person name="Roesemann S."/>
            <person name="Alexander J.E."/>
            <person name="Rich S.A."/>
            <person name="Livny J."/>
            <person name="Vlamakis H."/>
            <person name="Clish C."/>
            <person name="Bullock K."/>
            <person name="Deik A."/>
            <person name="Scott J."/>
            <person name="Pierce K.A."/>
            <person name="Xavier R.J."/>
            <person name="Alm E.J."/>
        </authorList>
    </citation>
    <scope>NUCLEOTIDE SEQUENCE [LARGE SCALE GENOMIC DNA]</scope>
    <source>
        <strain evidence="2 3">BIOML-A162</strain>
    </source>
</reference>
<feature type="transmembrane region" description="Helical" evidence="1">
    <location>
        <begin position="127"/>
        <end position="148"/>
    </location>
</feature>
<feature type="transmembrane region" description="Helical" evidence="1">
    <location>
        <begin position="100"/>
        <end position="120"/>
    </location>
</feature>
<proteinExistence type="predicted"/>
<feature type="transmembrane region" description="Helical" evidence="1">
    <location>
        <begin position="179"/>
        <end position="195"/>
    </location>
</feature>
<comment type="caution">
    <text evidence="2">The sequence shown here is derived from an EMBL/GenBank/DDBJ whole genome shotgun (WGS) entry which is preliminary data.</text>
</comment>
<feature type="transmembrane region" description="Helical" evidence="1">
    <location>
        <begin position="12"/>
        <end position="30"/>
    </location>
</feature>
<evidence type="ECO:0008006" key="4">
    <source>
        <dbReference type="Google" id="ProtNLM"/>
    </source>
</evidence>
<feature type="transmembrane region" description="Helical" evidence="1">
    <location>
        <begin position="355"/>
        <end position="372"/>
    </location>
</feature>
<feature type="transmembrane region" description="Helical" evidence="1">
    <location>
        <begin position="327"/>
        <end position="343"/>
    </location>
</feature>
<dbReference type="GeneID" id="60924560"/>
<name>A0A139KS36_BACT4</name>
<gene>
    <name evidence="2" type="ORF">GAN91_07080</name>
</gene>
<dbReference type="AlphaFoldDB" id="A0A139KS36"/>
<protein>
    <recommendedName>
        <fullName evidence="4">Glycosyltransferase RgtA/B/C/D-like domain-containing protein</fullName>
    </recommendedName>
</protein>
<dbReference type="Proteomes" id="UP000436858">
    <property type="component" value="Unassembled WGS sequence"/>
</dbReference>
<feature type="transmembrane region" description="Helical" evidence="1">
    <location>
        <begin position="262"/>
        <end position="284"/>
    </location>
</feature>
<feature type="transmembrane region" description="Helical" evidence="1">
    <location>
        <begin position="201"/>
        <end position="216"/>
    </location>
</feature>
<feature type="transmembrane region" description="Helical" evidence="1">
    <location>
        <begin position="228"/>
        <end position="247"/>
    </location>
</feature>
<dbReference type="InterPro" id="IPR045691">
    <property type="entry name" value="DUF6056"/>
</dbReference>
<organism evidence="2 3">
    <name type="scientific">Bacteroides thetaiotaomicron</name>
    <dbReference type="NCBI Taxonomy" id="818"/>
    <lineage>
        <taxon>Bacteria</taxon>
        <taxon>Pseudomonadati</taxon>
        <taxon>Bacteroidota</taxon>
        <taxon>Bacteroidia</taxon>
        <taxon>Bacteroidales</taxon>
        <taxon>Bacteroidaceae</taxon>
        <taxon>Bacteroides</taxon>
    </lineage>
</organism>
<accession>A0A139KS36</accession>
<dbReference type="EMBL" id="WCRY01000005">
    <property type="protein sequence ID" value="KAB4484396.1"/>
    <property type="molecule type" value="Genomic_DNA"/>
</dbReference>
<dbReference type="Pfam" id="PF19528">
    <property type="entry name" value="DUF6056"/>
    <property type="match status" value="1"/>
</dbReference>
<evidence type="ECO:0000256" key="1">
    <source>
        <dbReference type="SAM" id="Phobius"/>
    </source>
</evidence>
<feature type="transmembrane region" description="Helical" evidence="1">
    <location>
        <begin position="304"/>
        <end position="321"/>
    </location>
</feature>
<feature type="transmembrane region" description="Helical" evidence="1">
    <location>
        <begin position="154"/>
        <end position="172"/>
    </location>
</feature>
<dbReference type="RefSeq" id="WP_011108804.1">
    <property type="nucleotide sequence ID" value="NZ_BQNN01000001.1"/>
</dbReference>
<evidence type="ECO:0000313" key="2">
    <source>
        <dbReference type="EMBL" id="KAB4484396.1"/>
    </source>
</evidence>